<name>A0A3M0K4K6_HIRRU</name>
<evidence type="ECO:0000256" key="5">
    <source>
        <dbReference type="ARBA" id="ARBA00023136"/>
    </source>
</evidence>
<feature type="transmembrane region" description="Helical" evidence="9">
    <location>
        <begin position="407"/>
        <end position="429"/>
    </location>
</feature>
<evidence type="ECO:0000313" key="11">
    <source>
        <dbReference type="Proteomes" id="UP000269221"/>
    </source>
</evidence>
<keyword evidence="3 8" id="KW-0812">Transmembrane</keyword>
<feature type="transmembrane region" description="Helical" evidence="9">
    <location>
        <begin position="44"/>
        <end position="61"/>
    </location>
</feature>
<dbReference type="PROSITE" id="PS50267">
    <property type="entry name" value="NA_NEUROTRAN_SYMP_3"/>
    <property type="match status" value="1"/>
</dbReference>
<evidence type="ECO:0000256" key="8">
    <source>
        <dbReference type="RuleBase" id="RU003732"/>
    </source>
</evidence>
<feature type="disulfide bond" evidence="7">
    <location>
        <begin position="155"/>
        <end position="163"/>
    </location>
</feature>
<dbReference type="OrthoDB" id="6581954at2759"/>
<evidence type="ECO:0000256" key="7">
    <source>
        <dbReference type="PIRSR" id="PIRSR600175-2"/>
    </source>
</evidence>
<dbReference type="STRING" id="333673.A0A3M0K4K6"/>
<dbReference type="InterPro" id="IPR000175">
    <property type="entry name" value="Na/ntran_symport"/>
</dbReference>
<comment type="similarity">
    <text evidence="8">Belongs to the sodium:neurotransmitter symporter (SNF) (TC 2.A.22) family.</text>
</comment>
<dbReference type="GO" id="GO:0015374">
    <property type="term" value="F:neutral, basic amino acid:sodium:chloride symporter activity"/>
    <property type="evidence" value="ECO:0007669"/>
    <property type="project" value="TreeGrafter"/>
</dbReference>
<feature type="binding site" evidence="6">
    <location>
        <position position="52"/>
    </location>
    <ligand>
        <name>Na(+)</name>
        <dbReference type="ChEBI" id="CHEBI:29101"/>
        <label>1</label>
    </ligand>
</feature>
<dbReference type="GO" id="GO:0046872">
    <property type="term" value="F:metal ion binding"/>
    <property type="evidence" value="ECO:0007669"/>
    <property type="project" value="UniProtKB-KW"/>
</dbReference>
<keyword evidence="5 9" id="KW-0472">Membrane</keyword>
<evidence type="ECO:0000256" key="1">
    <source>
        <dbReference type="ARBA" id="ARBA00004141"/>
    </source>
</evidence>
<comment type="caution">
    <text evidence="10">The sequence shown here is derived from an EMBL/GenBank/DDBJ whole genome shotgun (WGS) entry which is preliminary data.</text>
</comment>
<evidence type="ECO:0000313" key="10">
    <source>
        <dbReference type="EMBL" id="RMC08143.1"/>
    </source>
</evidence>
<feature type="transmembrane region" description="Helical" evidence="9">
    <location>
        <begin position="259"/>
        <end position="276"/>
    </location>
</feature>
<dbReference type="GO" id="GO:0015657">
    <property type="term" value="F:branched-chain amino acid:sodium symporter activity"/>
    <property type="evidence" value="ECO:0007669"/>
    <property type="project" value="TreeGrafter"/>
</dbReference>
<dbReference type="PANTHER" id="PTHR11616">
    <property type="entry name" value="SODIUM/CHLORIDE DEPENDENT TRANSPORTER"/>
    <property type="match status" value="1"/>
</dbReference>
<organism evidence="10 11">
    <name type="scientific">Hirundo rustica rustica</name>
    <dbReference type="NCBI Taxonomy" id="333673"/>
    <lineage>
        <taxon>Eukaryota</taxon>
        <taxon>Metazoa</taxon>
        <taxon>Chordata</taxon>
        <taxon>Craniata</taxon>
        <taxon>Vertebrata</taxon>
        <taxon>Euteleostomi</taxon>
        <taxon>Archelosauria</taxon>
        <taxon>Archosauria</taxon>
        <taxon>Dinosauria</taxon>
        <taxon>Saurischia</taxon>
        <taxon>Theropoda</taxon>
        <taxon>Coelurosauria</taxon>
        <taxon>Aves</taxon>
        <taxon>Neognathae</taxon>
        <taxon>Neoaves</taxon>
        <taxon>Telluraves</taxon>
        <taxon>Australaves</taxon>
        <taxon>Passeriformes</taxon>
        <taxon>Sylvioidea</taxon>
        <taxon>Hirundinidae</taxon>
        <taxon>Hirundo</taxon>
    </lineage>
</organism>
<keyword evidence="11" id="KW-1185">Reference proteome</keyword>
<dbReference type="GO" id="GO:1901235">
    <property type="term" value="F:(R)-carnitine transmembrane transporter activity"/>
    <property type="evidence" value="ECO:0007669"/>
    <property type="project" value="TreeGrafter"/>
</dbReference>
<dbReference type="Proteomes" id="UP000269221">
    <property type="component" value="Unassembled WGS sequence"/>
</dbReference>
<dbReference type="EMBL" id="QRBI01000118">
    <property type="protein sequence ID" value="RMC08143.1"/>
    <property type="molecule type" value="Genomic_DNA"/>
</dbReference>
<keyword evidence="7" id="KW-1015">Disulfide bond</keyword>
<gene>
    <name evidence="10" type="ORF">DUI87_15177</name>
</gene>
<evidence type="ECO:0000256" key="3">
    <source>
        <dbReference type="ARBA" id="ARBA00022692"/>
    </source>
</evidence>
<keyword evidence="6" id="KW-0915">Sodium</keyword>
<dbReference type="GO" id="GO:0001761">
    <property type="term" value="F:beta-alanine transmembrane transporter activity"/>
    <property type="evidence" value="ECO:0007669"/>
    <property type="project" value="TreeGrafter"/>
</dbReference>
<evidence type="ECO:0000256" key="4">
    <source>
        <dbReference type="ARBA" id="ARBA00022989"/>
    </source>
</evidence>
<dbReference type="GO" id="GO:0022858">
    <property type="term" value="F:alanine transmembrane transporter activity"/>
    <property type="evidence" value="ECO:0007669"/>
    <property type="project" value="TreeGrafter"/>
</dbReference>
<keyword evidence="2 8" id="KW-0813">Transport</keyword>
<sequence>MGMLSLPGCLSCGKKKDFSLTKDAHSSDSDENSERGNWSSKGDYLLSMVGYAVGLGNVWRFPYLTYQNGGGAFLIPYTLMLALAGLPLFFMECSLGQFASLGPVSIWKILPLFQGVGITMVIISTFVTIYYNVIIAYALYYLFASFQKVLPWSDCFSWADEFCSKTRIVSECNATLHGEIIHANYSFIVSNNLTCINGTIDYKPVQFPSEQYWNKVALQRSSGLDETGKIVWYLALCLLLSWIIVGAALFKGIKSSGKVVYFTALFPYVILLILLVRGATLEGALDGIEYYIGRQSNITKLMEAEVRGFELAFVAYPEALSKLPVSPLWSFLFFFMLLLLGLDSQFATIETLTTTIQDISPRVMRKLRLPITLGLCALLFFLGLVCVTQAGIYWVNLIDHFCAGWGILISAVLEIIGIIYIYGYFGLVFDHIFKSHLWLSVIPNLGTAVGWCMIIFCVIWIPIVAIVK</sequence>
<feature type="transmembrane region" description="Helical" evidence="9">
    <location>
        <begin position="73"/>
        <end position="91"/>
    </location>
</feature>
<dbReference type="GO" id="GO:0005886">
    <property type="term" value="C:plasma membrane"/>
    <property type="evidence" value="ECO:0007669"/>
    <property type="project" value="TreeGrafter"/>
</dbReference>
<feature type="transmembrane region" description="Helical" evidence="9">
    <location>
        <begin position="112"/>
        <end position="143"/>
    </location>
</feature>
<feature type="binding site" evidence="6">
    <location>
        <position position="340"/>
    </location>
    <ligand>
        <name>Na(+)</name>
        <dbReference type="ChEBI" id="CHEBI:29101"/>
        <label>1</label>
    </ligand>
</feature>
<dbReference type="PANTHER" id="PTHR11616:SF286">
    <property type="entry name" value="SODIUM- AND CHLORIDE-DEPENDENT NEUTRAL AND BASIC AMINO ACID TRANSPORTER B(0+)"/>
    <property type="match status" value="1"/>
</dbReference>
<dbReference type="PROSITE" id="PS00610">
    <property type="entry name" value="NA_NEUROTRAN_SYMP_1"/>
    <property type="match status" value="1"/>
</dbReference>
<dbReference type="Pfam" id="PF00209">
    <property type="entry name" value="SNF"/>
    <property type="match status" value="1"/>
</dbReference>
<feature type="transmembrane region" description="Helical" evidence="9">
    <location>
        <begin position="328"/>
        <end position="349"/>
    </location>
</feature>
<feature type="binding site" evidence="6">
    <location>
        <position position="57"/>
    </location>
    <ligand>
        <name>Na(+)</name>
        <dbReference type="ChEBI" id="CHEBI:29101"/>
        <label>1</label>
    </ligand>
</feature>
<keyword evidence="6" id="KW-0479">Metal-binding</keyword>
<feature type="binding site" evidence="6">
    <location>
        <position position="343"/>
    </location>
    <ligand>
        <name>Na(+)</name>
        <dbReference type="ChEBI" id="CHEBI:29101"/>
        <label>1</label>
    </ligand>
</feature>
<protein>
    <recommendedName>
        <fullName evidence="8">Transporter</fullName>
    </recommendedName>
</protein>
<feature type="transmembrane region" description="Helical" evidence="9">
    <location>
        <begin position="230"/>
        <end position="250"/>
    </location>
</feature>
<feature type="transmembrane region" description="Helical" evidence="9">
    <location>
        <begin position="441"/>
        <end position="467"/>
    </location>
</feature>
<dbReference type="PRINTS" id="PR00176">
    <property type="entry name" value="NANEUSMPORT"/>
</dbReference>
<keyword evidence="8" id="KW-0769">Symport</keyword>
<comment type="subcellular location">
    <subcellularLocation>
        <location evidence="1">Membrane</location>
        <topology evidence="1">Multi-pass membrane protein</topology>
    </subcellularLocation>
</comment>
<dbReference type="PROSITE" id="PS00754">
    <property type="entry name" value="NA_NEUROTRAN_SYMP_2"/>
    <property type="match status" value="1"/>
</dbReference>
<dbReference type="AlphaFoldDB" id="A0A3M0K4K6"/>
<dbReference type="InterPro" id="IPR037272">
    <property type="entry name" value="SNS_sf"/>
</dbReference>
<reference evidence="10 11" key="1">
    <citation type="submission" date="2018-07" db="EMBL/GenBank/DDBJ databases">
        <title>A high quality draft genome assembly of the barn swallow (H. rustica rustica).</title>
        <authorList>
            <person name="Formenti G."/>
            <person name="Chiara M."/>
            <person name="Poveda L."/>
            <person name="Francoijs K.-J."/>
            <person name="Bonisoli-Alquati A."/>
            <person name="Canova L."/>
            <person name="Gianfranceschi L."/>
            <person name="Horner D.S."/>
            <person name="Saino N."/>
        </authorList>
    </citation>
    <scope>NUCLEOTIDE SEQUENCE [LARGE SCALE GENOMIC DNA]</scope>
    <source>
        <strain evidence="10">Chelidonia</strain>
        <tissue evidence="10">Blood</tissue>
    </source>
</reference>
<accession>A0A3M0K4K6</accession>
<evidence type="ECO:0000256" key="2">
    <source>
        <dbReference type="ARBA" id="ARBA00022448"/>
    </source>
</evidence>
<proteinExistence type="inferred from homology"/>
<evidence type="ECO:0000256" key="9">
    <source>
        <dbReference type="SAM" id="Phobius"/>
    </source>
</evidence>
<feature type="binding site" evidence="6">
    <location>
        <position position="53"/>
    </location>
    <ligand>
        <name>Na(+)</name>
        <dbReference type="ChEBI" id="CHEBI:29101"/>
        <label>1</label>
    </ligand>
</feature>
<keyword evidence="4 9" id="KW-1133">Transmembrane helix</keyword>
<dbReference type="GO" id="GO:0089718">
    <property type="term" value="P:amino acid import across plasma membrane"/>
    <property type="evidence" value="ECO:0007669"/>
    <property type="project" value="TreeGrafter"/>
</dbReference>
<feature type="binding site" evidence="6">
    <location>
        <position position="344"/>
    </location>
    <ligand>
        <name>Na(+)</name>
        <dbReference type="ChEBI" id="CHEBI:29101"/>
        <label>1</label>
    </ligand>
</feature>
<feature type="binding site" evidence="6">
    <location>
        <position position="50"/>
    </location>
    <ligand>
        <name>Na(+)</name>
        <dbReference type="ChEBI" id="CHEBI:29101"/>
        <label>1</label>
    </ligand>
</feature>
<evidence type="ECO:0000256" key="6">
    <source>
        <dbReference type="PIRSR" id="PIRSR600175-1"/>
    </source>
</evidence>
<dbReference type="SUPFAM" id="SSF161070">
    <property type="entry name" value="SNF-like"/>
    <property type="match status" value="1"/>
</dbReference>
<feature type="transmembrane region" description="Helical" evidence="9">
    <location>
        <begin position="369"/>
        <end position="395"/>
    </location>
</feature>